<dbReference type="PANTHER" id="PTHR44942:SF4">
    <property type="entry name" value="METHYLTRANSFERASE TYPE 11 DOMAIN-CONTAINING PROTEIN"/>
    <property type="match status" value="1"/>
</dbReference>
<dbReference type="InterPro" id="IPR051052">
    <property type="entry name" value="Diverse_substrate_MTase"/>
</dbReference>
<dbReference type="InterPro" id="IPR029063">
    <property type="entry name" value="SAM-dependent_MTases_sf"/>
</dbReference>
<dbReference type="Pfam" id="PF08241">
    <property type="entry name" value="Methyltransf_11"/>
    <property type="match status" value="1"/>
</dbReference>
<protein>
    <submittedName>
        <fullName evidence="5">Methyltransferase family protein</fullName>
    </submittedName>
</protein>
<sequence length="249" mass="26567">MPDPESRKQRATSFGTQAAAYSAGRPDYPSQAVARLVAPDAMVVADIGAGTGKLTASLLAPGRTVYAVEPDGHMLDTLSAQLPSVHGLIGTAEQIPLADGVCDALTFGQSWHWVEPAAAVAEAARVLRPGGTLGLIWNIRDETVPWVARLTEIIAASEAEVFVANGGPTLELPFSAPVHETFDWDRRLDTEQLLAMVVSRSQIITAAESERADILEHVRRLAAEVADPEGTIVLPYRTHVFLATLDQTG</sequence>
<keyword evidence="3 5" id="KW-0808">Transferase</keyword>
<evidence type="ECO:0000313" key="5">
    <source>
        <dbReference type="EMBL" id="PYE16539.1"/>
    </source>
</evidence>
<dbReference type="EMBL" id="QJSP01000008">
    <property type="protein sequence ID" value="PYE16539.1"/>
    <property type="molecule type" value="Genomic_DNA"/>
</dbReference>
<dbReference type="SUPFAM" id="SSF53335">
    <property type="entry name" value="S-adenosyl-L-methionine-dependent methyltransferases"/>
    <property type="match status" value="1"/>
</dbReference>
<comment type="caution">
    <text evidence="5">The sequence shown here is derived from an EMBL/GenBank/DDBJ whole genome shotgun (WGS) entry which is preliminary data.</text>
</comment>
<dbReference type="RefSeq" id="WP_110470369.1">
    <property type="nucleotide sequence ID" value="NZ_QJSP01000008.1"/>
</dbReference>
<organism evidence="5 6">
    <name type="scientific">Williamsia limnetica</name>
    <dbReference type="NCBI Taxonomy" id="882452"/>
    <lineage>
        <taxon>Bacteria</taxon>
        <taxon>Bacillati</taxon>
        <taxon>Actinomycetota</taxon>
        <taxon>Actinomycetes</taxon>
        <taxon>Mycobacteriales</taxon>
        <taxon>Nocardiaceae</taxon>
        <taxon>Williamsia</taxon>
    </lineage>
</organism>
<proteinExistence type="inferred from homology"/>
<dbReference type="GO" id="GO:0032259">
    <property type="term" value="P:methylation"/>
    <property type="evidence" value="ECO:0007669"/>
    <property type="project" value="UniProtKB-KW"/>
</dbReference>
<reference evidence="5 6" key="1">
    <citation type="submission" date="2018-06" db="EMBL/GenBank/DDBJ databases">
        <title>Genomic Encyclopedia of Type Strains, Phase IV (KMG-IV): sequencing the most valuable type-strain genomes for metagenomic binning, comparative biology and taxonomic classification.</title>
        <authorList>
            <person name="Goeker M."/>
        </authorList>
    </citation>
    <scope>NUCLEOTIDE SEQUENCE [LARGE SCALE GENOMIC DNA]</scope>
    <source>
        <strain evidence="5 6">DSM 45521</strain>
    </source>
</reference>
<dbReference type="Gene3D" id="3.40.50.150">
    <property type="entry name" value="Vaccinia Virus protein VP39"/>
    <property type="match status" value="1"/>
</dbReference>
<evidence type="ECO:0000313" key="6">
    <source>
        <dbReference type="Proteomes" id="UP000247591"/>
    </source>
</evidence>
<dbReference type="InterPro" id="IPR013216">
    <property type="entry name" value="Methyltransf_11"/>
</dbReference>
<dbReference type="CDD" id="cd02440">
    <property type="entry name" value="AdoMet_MTases"/>
    <property type="match status" value="1"/>
</dbReference>
<keyword evidence="6" id="KW-1185">Reference proteome</keyword>
<gene>
    <name evidence="5" type="ORF">DFR67_108293</name>
</gene>
<evidence type="ECO:0000256" key="1">
    <source>
        <dbReference type="ARBA" id="ARBA00008361"/>
    </source>
</evidence>
<comment type="similarity">
    <text evidence="1">Belongs to the methyltransferase superfamily.</text>
</comment>
<dbReference type="Proteomes" id="UP000247591">
    <property type="component" value="Unassembled WGS sequence"/>
</dbReference>
<dbReference type="PANTHER" id="PTHR44942">
    <property type="entry name" value="METHYLTRANSF_11 DOMAIN-CONTAINING PROTEIN"/>
    <property type="match status" value="1"/>
</dbReference>
<dbReference type="GO" id="GO:0008757">
    <property type="term" value="F:S-adenosylmethionine-dependent methyltransferase activity"/>
    <property type="evidence" value="ECO:0007669"/>
    <property type="project" value="InterPro"/>
</dbReference>
<name>A0A318RLF0_WILLI</name>
<evidence type="ECO:0000256" key="2">
    <source>
        <dbReference type="ARBA" id="ARBA00022603"/>
    </source>
</evidence>
<feature type="domain" description="Methyltransferase type 11" evidence="4">
    <location>
        <begin position="46"/>
        <end position="133"/>
    </location>
</feature>
<accession>A0A318RLF0</accession>
<evidence type="ECO:0000256" key="3">
    <source>
        <dbReference type="ARBA" id="ARBA00022679"/>
    </source>
</evidence>
<dbReference type="AlphaFoldDB" id="A0A318RLF0"/>
<keyword evidence="2 5" id="KW-0489">Methyltransferase</keyword>
<dbReference type="OrthoDB" id="9797252at2"/>
<evidence type="ECO:0000259" key="4">
    <source>
        <dbReference type="Pfam" id="PF08241"/>
    </source>
</evidence>